<dbReference type="EMBL" id="JAUIRO010000003">
    <property type="protein sequence ID" value="KAK0721769.1"/>
    <property type="molecule type" value="Genomic_DNA"/>
</dbReference>
<evidence type="ECO:0000313" key="2">
    <source>
        <dbReference type="EMBL" id="KAK0721769.1"/>
    </source>
</evidence>
<dbReference type="Proteomes" id="UP001172101">
    <property type="component" value="Unassembled WGS sequence"/>
</dbReference>
<reference evidence="2" key="1">
    <citation type="submission" date="2023-06" db="EMBL/GenBank/DDBJ databases">
        <title>Genome-scale phylogeny and comparative genomics of the fungal order Sordariales.</title>
        <authorList>
            <consortium name="Lawrence Berkeley National Laboratory"/>
            <person name="Hensen N."/>
            <person name="Bonometti L."/>
            <person name="Westerberg I."/>
            <person name="Brannstrom I.O."/>
            <person name="Guillou S."/>
            <person name="Cros-Aarteil S."/>
            <person name="Calhoun S."/>
            <person name="Haridas S."/>
            <person name="Kuo A."/>
            <person name="Mondo S."/>
            <person name="Pangilinan J."/>
            <person name="Riley R."/>
            <person name="LaButti K."/>
            <person name="Andreopoulos B."/>
            <person name="Lipzen A."/>
            <person name="Chen C."/>
            <person name="Yanf M."/>
            <person name="Daum C."/>
            <person name="Ng V."/>
            <person name="Clum A."/>
            <person name="Steindorff A."/>
            <person name="Ohm R."/>
            <person name="Martin F."/>
            <person name="Silar P."/>
            <person name="Natvig D."/>
            <person name="Lalanne C."/>
            <person name="Gautier V."/>
            <person name="Ament-velasquez S.L."/>
            <person name="Kruys A."/>
            <person name="Hutchinson M.I."/>
            <person name="Powell A.J."/>
            <person name="Barry K."/>
            <person name="Miller A.N."/>
            <person name="Grigoriev I.V."/>
            <person name="Debuchy R."/>
            <person name="Gladieux P."/>
            <person name="Thoren M.H."/>
            <person name="Johannesson H."/>
        </authorList>
    </citation>
    <scope>NUCLEOTIDE SEQUENCE</scope>
    <source>
        <strain evidence="2">SMH2392-1A</strain>
    </source>
</reference>
<accession>A0AA40ATR7</accession>
<organism evidence="2 3">
    <name type="scientific">Lasiosphaeria miniovina</name>
    <dbReference type="NCBI Taxonomy" id="1954250"/>
    <lineage>
        <taxon>Eukaryota</taxon>
        <taxon>Fungi</taxon>
        <taxon>Dikarya</taxon>
        <taxon>Ascomycota</taxon>
        <taxon>Pezizomycotina</taxon>
        <taxon>Sordariomycetes</taxon>
        <taxon>Sordariomycetidae</taxon>
        <taxon>Sordariales</taxon>
        <taxon>Lasiosphaeriaceae</taxon>
        <taxon>Lasiosphaeria</taxon>
    </lineage>
</organism>
<dbReference type="RefSeq" id="XP_060297693.1">
    <property type="nucleotide sequence ID" value="XM_060441529.1"/>
</dbReference>
<evidence type="ECO:0000313" key="3">
    <source>
        <dbReference type="Proteomes" id="UP001172101"/>
    </source>
</evidence>
<gene>
    <name evidence="2" type="ORF">B0T26DRAFT_700257</name>
</gene>
<keyword evidence="3" id="KW-1185">Reference proteome</keyword>
<dbReference type="GeneID" id="85324799"/>
<proteinExistence type="predicted"/>
<keyword evidence="1" id="KW-0732">Signal</keyword>
<protein>
    <recommendedName>
        <fullName evidence="4">Secreted protein</fullName>
    </recommendedName>
</protein>
<evidence type="ECO:0000256" key="1">
    <source>
        <dbReference type="SAM" id="SignalP"/>
    </source>
</evidence>
<name>A0AA40ATR7_9PEZI</name>
<dbReference type="AlphaFoldDB" id="A0AA40ATR7"/>
<sequence length="92" mass="9886">MSLPRPGLMSLLFLCRAISAGALLTPCSFSTAARRLLLLGGPSVTAAVPQSPACLPSVWQEAARHWPFSSPHHCVAYTKGELADLIFERPKL</sequence>
<evidence type="ECO:0008006" key="4">
    <source>
        <dbReference type="Google" id="ProtNLM"/>
    </source>
</evidence>
<feature type="signal peptide" evidence="1">
    <location>
        <begin position="1"/>
        <end position="22"/>
    </location>
</feature>
<comment type="caution">
    <text evidence="2">The sequence shown here is derived from an EMBL/GenBank/DDBJ whole genome shotgun (WGS) entry which is preliminary data.</text>
</comment>
<feature type="chain" id="PRO_5041456181" description="Secreted protein" evidence="1">
    <location>
        <begin position="23"/>
        <end position="92"/>
    </location>
</feature>